<proteinExistence type="predicted"/>
<gene>
    <name evidence="3" type="ORF">SAMN05216366_1262</name>
</gene>
<dbReference type="GO" id="GO:0016783">
    <property type="term" value="F:sulfurtransferase activity"/>
    <property type="evidence" value="ECO:0007669"/>
    <property type="project" value="InterPro"/>
</dbReference>
<organism evidence="3 4">
    <name type="scientific">Selenomonas ruminantium</name>
    <dbReference type="NCBI Taxonomy" id="971"/>
    <lineage>
        <taxon>Bacteria</taxon>
        <taxon>Bacillati</taxon>
        <taxon>Bacillota</taxon>
        <taxon>Negativicutes</taxon>
        <taxon>Selenomonadales</taxon>
        <taxon>Selenomonadaceae</taxon>
        <taxon>Selenomonas</taxon>
    </lineage>
</organism>
<dbReference type="PIRSF" id="PIRSF006661">
    <property type="entry name" value="PP-lp_UCP006661"/>
    <property type="match status" value="1"/>
</dbReference>
<feature type="active site" description="Nucleophile and sulfur donor" evidence="1">
    <location>
        <position position="179"/>
    </location>
</feature>
<evidence type="ECO:0000259" key="2">
    <source>
        <dbReference type="Pfam" id="PF02540"/>
    </source>
</evidence>
<dbReference type="NCBIfam" id="TIGR00268">
    <property type="entry name" value="ATP-dependent sacrificial sulfur transferase LarE"/>
    <property type="match status" value="1"/>
</dbReference>
<evidence type="ECO:0000313" key="3">
    <source>
        <dbReference type="EMBL" id="SDP57125.1"/>
    </source>
</evidence>
<reference evidence="3 4" key="1">
    <citation type="submission" date="2016-10" db="EMBL/GenBank/DDBJ databases">
        <authorList>
            <person name="de Groot N.N."/>
        </authorList>
    </citation>
    <scope>NUCLEOTIDE SEQUENCE [LARGE SCALE GENOMIC DNA]</scope>
    <source>
        <strain evidence="3 4">S137</strain>
    </source>
</reference>
<feature type="domain" description="NAD/GMP synthase" evidence="2">
    <location>
        <begin position="22"/>
        <end position="85"/>
    </location>
</feature>
<dbReference type="InterPro" id="IPR022310">
    <property type="entry name" value="NAD/GMP_synthase"/>
</dbReference>
<sequence>MMDEILQRKTEKLKALFTTYGQVAVAFSGGVDSTLLLKVARDVLGAERVLAITAESAFVPAADVREAQAFCRQEGVRHELAVLEPLLYYDVRTNPADRCYFCKRLVFGKLREIAGSAGIVHLLDGTNVDDQGDYRPGAKAVKELGVLSPLKEAGFTKADVRALSAELGLRTAAKPSAACLASRIPYGEEITANKLERVEAAENFLHESGFWQVRVRSHHDLARIELPPADITAFIAGGHYEQVAHRLKELGFAYVTLDLEGYRTGSLNEVLKGTEYAQK</sequence>
<dbReference type="Gene3D" id="3.40.50.620">
    <property type="entry name" value="HUPs"/>
    <property type="match status" value="1"/>
</dbReference>
<protein>
    <recommendedName>
        <fullName evidence="2">NAD/GMP synthase domain-containing protein</fullName>
    </recommendedName>
</protein>
<dbReference type="PANTHER" id="PTHR43169:SF2">
    <property type="entry name" value="NAD_GMP SYNTHASE DOMAIN-CONTAINING PROTEIN"/>
    <property type="match status" value="1"/>
</dbReference>
<dbReference type="OrthoDB" id="9776919at2"/>
<dbReference type="PANTHER" id="PTHR43169">
    <property type="entry name" value="EXSB FAMILY PROTEIN"/>
    <property type="match status" value="1"/>
</dbReference>
<dbReference type="AlphaFoldDB" id="A0A1H0TTL9"/>
<dbReference type="CDD" id="cd01990">
    <property type="entry name" value="LarE-like"/>
    <property type="match status" value="1"/>
</dbReference>
<dbReference type="InterPro" id="IPR052188">
    <property type="entry name" value="Ni-pincer_cofactor_biosynth"/>
</dbReference>
<dbReference type="Pfam" id="PF02540">
    <property type="entry name" value="NAD_synthase"/>
    <property type="match status" value="1"/>
</dbReference>
<dbReference type="InterPro" id="IPR014729">
    <property type="entry name" value="Rossmann-like_a/b/a_fold"/>
</dbReference>
<dbReference type="InterPro" id="IPR005232">
    <property type="entry name" value="LarE"/>
</dbReference>
<accession>A0A1H0TTL9</accession>
<dbReference type="Proteomes" id="UP000182412">
    <property type="component" value="Unassembled WGS sequence"/>
</dbReference>
<dbReference type="EMBL" id="FNJQ01000026">
    <property type="protein sequence ID" value="SDP57125.1"/>
    <property type="molecule type" value="Genomic_DNA"/>
</dbReference>
<evidence type="ECO:0000256" key="1">
    <source>
        <dbReference type="PIRSR" id="PIRSR006661-1"/>
    </source>
</evidence>
<dbReference type="RefSeq" id="WP_081342544.1">
    <property type="nucleotide sequence ID" value="NZ_FNJQ01000026.1"/>
</dbReference>
<dbReference type="SUPFAM" id="SSF52402">
    <property type="entry name" value="Adenine nucleotide alpha hydrolases-like"/>
    <property type="match status" value="1"/>
</dbReference>
<evidence type="ECO:0000313" key="4">
    <source>
        <dbReference type="Proteomes" id="UP000182412"/>
    </source>
</evidence>
<name>A0A1H0TTL9_SELRU</name>
<dbReference type="GO" id="GO:0006163">
    <property type="term" value="P:purine nucleotide metabolic process"/>
    <property type="evidence" value="ECO:0007669"/>
    <property type="project" value="UniProtKB-ARBA"/>
</dbReference>